<evidence type="ECO:0000313" key="2">
    <source>
        <dbReference type="Proteomes" id="UP000256337"/>
    </source>
</evidence>
<proteinExistence type="predicted"/>
<dbReference type="AlphaFoldDB" id="A0AAX1RVU8"/>
<dbReference type="RefSeq" id="WP_115856454.1">
    <property type="nucleotide sequence ID" value="NZ_CAJUZR010000046.1"/>
</dbReference>
<name>A0AAX1RVU8_9STAP</name>
<evidence type="ECO:0008006" key="3">
    <source>
        <dbReference type="Google" id="ProtNLM"/>
    </source>
</evidence>
<reference evidence="1 2" key="1">
    <citation type="journal article" date="2018" name="Vet. Microbiol.">
        <title>Characterisation of Staphylococcus felis isolated from cats using whole genome sequencing.</title>
        <authorList>
            <person name="Worthing K."/>
            <person name="Pang S."/>
            <person name="Trott D.J."/>
            <person name="Abraham S."/>
            <person name="Coombs G.W."/>
            <person name="Jordan D."/>
            <person name="McIntyre L."/>
            <person name="Davies M.R."/>
            <person name="Norris J."/>
        </authorList>
    </citation>
    <scope>NUCLEOTIDE SEQUENCE [LARGE SCALE GENOMIC DNA]</scope>
    <source>
        <strain evidence="1 2">F25</strain>
    </source>
</reference>
<sequence>MNEVENKSDYINDENSIIQKFLNNSNDITIEFYLLRILKNQNKVYETLELSLEDDVIEFLRNILSKNLNELIQNGKFSISSYNDEFHINDSLANIKLEENRELHEKFNEMKDSFSENGLTVKNAKFQAIKLVDQTKDKSCYVFYYQALKKTLTNKKLGFINSENYKLVNKDLIKIGGFFDFIIDENKVLYIHAPRPFEWAFDYEDHINKKRDENIKKILEKKIFLNDESEKLFKEEASKYLRSRAMATINENLILNLEKHFNERIKELELLKKERNNNLGIIDDLFNFIDFKEQKISITVDNKEKMNALFYLLQNKIVESFLTKEYKASIGYLEKGD</sequence>
<gene>
    <name evidence="1" type="ORF">DOS76_05990</name>
</gene>
<accession>A0AAX1RVU8</accession>
<evidence type="ECO:0000313" key="1">
    <source>
        <dbReference type="EMBL" id="REI22028.1"/>
    </source>
</evidence>
<dbReference type="InterPro" id="IPR032359">
    <property type="entry name" value="KwaB-like"/>
</dbReference>
<protein>
    <recommendedName>
        <fullName evidence="3">DUF4868 domain-containing protein</fullName>
    </recommendedName>
</protein>
<organism evidence="1 2">
    <name type="scientific">Staphylococcus felis</name>
    <dbReference type="NCBI Taxonomy" id="46127"/>
    <lineage>
        <taxon>Bacteria</taxon>
        <taxon>Bacillati</taxon>
        <taxon>Bacillota</taxon>
        <taxon>Bacilli</taxon>
        <taxon>Bacillales</taxon>
        <taxon>Staphylococcaceae</taxon>
        <taxon>Staphylococcus</taxon>
    </lineage>
</organism>
<dbReference type="Pfam" id="PF16162">
    <property type="entry name" value="KwaB"/>
    <property type="match status" value="1"/>
</dbReference>
<dbReference type="EMBL" id="QKYD01000100">
    <property type="protein sequence ID" value="REI22028.1"/>
    <property type="molecule type" value="Genomic_DNA"/>
</dbReference>
<dbReference type="Proteomes" id="UP000256337">
    <property type="component" value="Unassembled WGS sequence"/>
</dbReference>
<comment type="caution">
    <text evidence="1">The sequence shown here is derived from an EMBL/GenBank/DDBJ whole genome shotgun (WGS) entry which is preliminary data.</text>
</comment>